<keyword evidence="6" id="KW-1185">Reference proteome</keyword>
<dbReference type="GO" id="GO:0009247">
    <property type="term" value="P:glycolipid biosynthetic process"/>
    <property type="evidence" value="ECO:0007669"/>
    <property type="project" value="TreeGrafter"/>
</dbReference>
<dbReference type="Pfam" id="PF00535">
    <property type="entry name" value="Glycos_transf_2"/>
    <property type="match status" value="1"/>
</dbReference>
<feature type="domain" description="Glycosyltransferase 2-like" evidence="4">
    <location>
        <begin position="8"/>
        <end position="169"/>
    </location>
</feature>
<dbReference type="InterPro" id="IPR001173">
    <property type="entry name" value="Glyco_trans_2-like"/>
</dbReference>
<dbReference type="AlphaFoldDB" id="A0A1P8WHI1"/>
<dbReference type="OrthoDB" id="9810303at2"/>
<dbReference type="InterPro" id="IPR039528">
    <property type="entry name" value="DPM1-like"/>
</dbReference>
<sequence length="241" mass="27020">MPRLLFTICTYNEVENIRLLIPELRAVSSDADILVIDDNSPDGTGDVVREFAAADSKVSLLHRPEKQGLGAAKVEAFRYAIAEGYDQLLNLDADFSHSPNHIPAILQCAEDADVVIGSRYVKGGGVVGWNLRRHLMSRCINLYARVLLGLKTKDNSGSFRCYSVSKLAEIDWDRTMAKGYAFEEEVLYRCHRVGCRFVETPITFADRRFGVTKINMKEAVVALWVIFRLGVQRLRGVPVRA</sequence>
<keyword evidence="3 5" id="KW-0808">Transferase</keyword>
<dbReference type="InterPro" id="IPR029044">
    <property type="entry name" value="Nucleotide-diphossugar_trans"/>
</dbReference>
<evidence type="ECO:0000259" key="4">
    <source>
        <dbReference type="Pfam" id="PF00535"/>
    </source>
</evidence>
<dbReference type="PANTHER" id="PTHR43398">
    <property type="entry name" value="DOLICHOL-PHOSPHATE MANNOSYLTRANSFERASE SUBUNIT 1"/>
    <property type="match status" value="1"/>
</dbReference>
<evidence type="ECO:0000313" key="6">
    <source>
        <dbReference type="Proteomes" id="UP000187735"/>
    </source>
</evidence>
<dbReference type="GO" id="GO:0004582">
    <property type="term" value="F:dolichyl-phosphate beta-D-mannosyltransferase activity"/>
    <property type="evidence" value="ECO:0007669"/>
    <property type="project" value="InterPro"/>
</dbReference>
<dbReference type="PANTHER" id="PTHR43398:SF1">
    <property type="entry name" value="DOLICHOL-PHOSPHATE MANNOSYLTRANSFERASE SUBUNIT 1"/>
    <property type="match status" value="1"/>
</dbReference>
<dbReference type="EC" id="2.4.-.-" evidence="5"/>
<dbReference type="GO" id="GO:0016020">
    <property type="term" value="C:membrane"/>
    <property type="evidence" value="ECO:0007669"/>
    <property type="project" value="GOC"/>
</dbReference>
<dbReference type="Gene3D" id="3.90.550.10">
    <property type="entry name" value="Spore Coat Polysaccharide Biosynthesis Protein SpsA, Chain A"/>
    <property type="match status" value="1"/>
</dbReference>
<dbReference type="CDD" id="cd06442">
    <property type="entry name" value="DPM1_like"/>
    <property type="match status" value="1"/>
</dbReference>
<gene>
    <name evidence="5" type="primary">epsH_1</name>
    <name evidence="5" type="ORF">Fuma_03130</name>
</gene>
<keyword evidence="2 5" id="KW-0328">Glycosyltransferase</keyword>
<protein>
    <submittedName>
        <fullName evidence="5">Glycosyltransferase EpsH</fullName>
        <ecNumber evidence="5">2.4.-.-</ecNumber>
    </submittedName>
</protein>
<reference evidence="5 6" key="1">
    <citation type="journal article" date="2016" name="Front. Microbiol.">
        <title>Fuerstia marisgermanicae gen. nov., sp. nov., an Unusual Member of the Phylum Planctomycetes from the German Wadden Sea.</title>
        <authorList>
            <person name="Kohn T."/>
            <person name="Heuer A."/>
            <person name="Jogler M."/>
            <person name="Vollmers J."/>
            <person name="Boedeker C."/>
            <person name="Bunk B."/>
            <person name="Rast P."/>
            <person name="Borchert D."/>
            <person name="Glockner I."/>
            <person name="Freese H.M."/>
            <person name="Klenk H.P."/>
            <person name="Overmann J."/>
            <person name="Kaster A.K."/>
            <person name="Rohde M."/>
            <person name="Wiegand S."/>
            <person name="Jogler C."/>
        </authorList>
    </citation>
    <scope>NUCLEOTIDE SEQUENCE [LARGE SCALE GENOMIC DNA]</scope>
    <source>
        <strain evidence="5 6">NH11</strain>
    </source>
</reference>
<organism evidence="5 6">
    <name type="scientific">Fuerstiella marisgermanici</name>
    <dbReference type="NCBI Taxonomy" id="1891926"/>
    <lineage>
        <taxon>Bacteria</taxon>
        <taxon>Pseudomonadati</taxon>
        <taxon>Planctomycetota</taxon>
        <taxon>Planctomycetia</taxon>
        <taxon>Planctomycetales</taxon>
        <taxon>Planctomycetaceae</taxon>
        <taxon>Fuerstiella</taxon>
    </lineage>
</organism>
<accession>A0A1P8WHI1</accession>
<proteinExistence type="inferred from homology"/>
<dbReference type="SUPFAM" id="SSF53448">
    <property type="entry name" value="Nucleotide-diphospho-sugar transferases"/>
    <property type="match status" value="1"/>
</dbReference>
<evidence type="ECO:0000256" key="2">
    <source>
        <dbReference type="ARBA" id="ARBA00022676"/>
    </source>
</evidence>
<dbReference type="Proteomes" id="UP000187735">
    <property type="component" value="Chromosome"/>
</dbReference>
<evidence type="ECO:0000256" key="1">
    <source>
        <dbReference type="ARBA" id="ARBA00006739"/>
    </source>
</evidence>
<dbReference type="KEGG" id="fmr:Fuma_03130"/>
<evidence type="ECO:0000313" key="5">
    <source>
        <dbReference type="EMBL" id="APZ93512.1"/>
    </source>
</evidence>
<comment type="similarity">
    <text evidence="1">Belongs to the glycosyltransferase 2 family.</text>
</comment>
<dbReference type="EMBL" id="CP017641">
    <property type="protein sequence ID" value="APZ93512.1"/>
    <property type="molecule type" value="Genomic_DNA"/>
</dbReference>
<dbReference type="RefSeq" id="WP_077024965.1">
    <property type="nucleotide sequence ID" value="NZ_CP017641.1"/>
</dbReference>
<evidence type="ECO:0000256" key="3">
    <source>
        <dbReference type="ARBA" id="ARBA00022679"/>
    </source>
</evidence>
<dbReference type="FunFam" id="3.90.550.10:FF:000122">
    <property type="entry name" value="Dolichol-phosphate mannosyltransferase subunit 1"/>
    <property type="match status" value="1"/>
</dbReference>
<dbReference type="STRING" id="1891926.Fuma_03130"/>
<name>A0A1P8WHI1_9PLAN</name>